<keyword evidence="4 9" id="KW-0808">Transferase</keyword>
<dbReference type="InterPro" id="IPR013750">
    <property type="entry name" value="GHMP_kinase_C_dom"/>
</dbReference>
<dbReference type="Gene3D" id="3.30.70.890">
    <property type="entry name" value="GHMP kinase, C-terminal domain"/>
    <property type="match status" value="1"/>
</dbReference>
<dbReference type="GO" id="GO:0019288">
    <property type="term" value="P:isopentenyl diphosphate biosynthetic process, methylerythritol 4-phosphate pathway"/>
    <property type="evidence" value="ECO:0007669"/>
    <property type="project" value="UniProtKB-UniRule"/>
</dbReference>
<dbReference type="GO" id="GO:0016114">
    <property type="term" value="P:terpenoid biosynthetic process"/>
    <property type="evidence" value="ECO:0007669"/>
    <property type="project" value="UniProtKB-UniRule"/>
</dbReference>
<dbReference type="SUPFAM" id="SSF54211">
    <property type="entry name" value="Ribosomal protein S5 domain 2-like"/>
    <property type="match status" value="1"/>
</dbReference>
<comment type="pathway">
    <text evidence="9">Isoprenoid biosynthesis; isopentenyl diphosphate biosynthesis via DXP pathway; isopentenyl diphosphate from 1-deoxy-D-xylulose 5-phosphate: step 3/6.</text>
</comment>
<dbReference type="AlphaFoldDB" id="A0A388TA30"/>
<evidence type="ECO:0000259" key="10">
    <source>
        <dbReference type="Pfam" id="PF00288"/>
    </source>
</evidence>
<evidence type="ECO:0000256" key="4">
    <source>
        <dbReference type="ARBA" id="ARBA00022679"/>
    </source>
</evidence>
<evidence type="ECO:0000256" key="3">
    <source>
        <dbReference type="ARBA" id="ARBA00017473"/>
    </source>
</evidence>
<feature type="domain" description="GHMP kinase N-terminal" evidence="10">
    <location>
        <begin position="64"/>
        <end position="142"/>
    </location>
</feature>
<evidence type="ECO:0000313" key="12">
    <source>
        <dbReference type="EMBL" id="GBR73103.1"/>
    </source>
</evidence>
<dbReference type="HAMAP" id="MF_00061">
    <property type="entry name" value="IspE"/>
    <property type="match status" value="1"/>
</dbReference>
<proteinExistence type="inferred from homology"/>
<gene>
    <name evidence="9 12" type="primary">ispE</name>
    <name evidence="12" type="ORF">NO1_0544</name>
</gene>
<dbReference type="EC" id="2.7.1.148" evidence="2 9"/>
<evidence type="ECO:0000256" key="5">
    <source>
        <dbReference type="ARBA" id="ARBA00022741"/>
    </source>
</evidence>
<keyword evidence="5 9" id="KW-0547">Nucleotide-binding</keyword>
<comment type="caution">
    <text evidence="12">The sequence shown here is derived from an EMBL/GenBank/DDBJ whole genome shotgun (WGS) entry which is preliminary data.</text>
</comment>
<dbReference type="GO" id="GO:0005524">
    <property type="term" value="F:ATP binding"/>
    <property type="evidence" value="ECO:0007669"/>
    <property type="project" value="UniProtKB-UniRule"/>
</dbReference>
<evidence type="ECO:0000256" key="2">
    <source>
        <dbReference type="ARBA" id="ARBA00012052"/>
    </source>
</evidence>
<evidence type="ECO:0000256" key="7">
    <source>
        <dbReference type="ARBA" id="ARBA00022840"/>
    </source>
</evidence>
<dbReference type="Gene3D" id="3.30.230.10">
    <property type="match status" value="1"/>
</dbReference>
<evidence type="ECO:0000256" key="9">
    <source>
        <dbReference type="HAMAP-Rule" id="MF_00061"/>
    </source>
</evidence>
<reference evidence="12 13" key="1">
    <citation type="journal article" date="2019" name="ISME J.">
        <title>Genome analyses of uncultured TG2/ZB3 bacteria in 'Margulisbacteria' specifically attached to ectosymbiotic spirochetes of protists in the termite gut.</title>
        <authorList>
            <person name="Utami Y.D."/>
            <person name="Kuwahara H."/>
            <person name="Igai K."/>
            <person name="Murakami T."/>
            <person name="Sugaya K."/>
            <person name="Morikawa T."/>
            <person name="Nagura Y."/>
            <person name="Yuki M."/>
            <person name="Deevong P."/>
            <person name="Inoue T."/>
            <person name="Kihara K."/>
            <person name="Lo N."/>
            <person name="Yamada A."/>
            <person name="Ohkuma M."/>
            <person name="Hongoh Y."/>
        </authorList>
    </citation>
    <scope>NUCLEOTIDE SEQUENCE [LARGE SCALE GENOMIC DNA]</scope>
    <source>
        <strain evidence="12">NkOx7-01</strain>
    </source>
</reference>
<comment type="similarity">
    <text evidence="1 9">Belongs to the GHMP kinase family. IspE subfamily.</text>
</comment>
<accession>A0A388TA30</accession>
<feature type="domain" description="GHMP kinase C-terminal" evidence="11">
    <location>
        <begin position="213"/>
        <end position="263"/>
    </location>
</feature>
<keyword evidence="13" id="KW-1185">Reference proteome</keyword>
<dbReference type="Pfam" id="PF08544">
    <property type="entry name" value="GHMP_kinases_C"/>
    <property type="match status" value="1"/>
</dbReference>
<dbReference type="PANTHER" id="PTHR43527">
    <property type="entry name" value="4-DIPHOSPHOCYTIDYL-2-C-METHYL-D-ERYTHRITOL KINASE, CHLOROPLASTIC"/>
    <property type="match status" value="1"/>
</dbReference>
<dbReference type="UniPathway" id="UPA00056">
    <property type="reaction ID" value="UER00094"/>
</dbReference>
<feature type="binding site" evidence="9">
    <location>
        <begin position="92"/>
        <end position="102"/>
    </location>
    <ligand>
        <name>ATP</name>
        <dbReference type="ChEBI" id="CHEBI:30616"/>
    </ligand>
</feature>
<organism evidence="12 13">
    <name type="scientific">Termititenax aidoneus</name>
    <dbReference type="NCBI Taxonomy" id="2218524"/>
    <lineage>
        <taxon>Bacteria</taxon>
        <taxon>Bacillati</taxon>
        <taxon>Candidatus Margulisiibacteriota</taxon>
        <taxon>Candidatus Termititenacia</taxon>
        <taxon>Candidatus Termititenacales</taxon>
        <taxon>Candidatus Termititenacaceae</taxon>
        <taxon>Candidatus Termititenax</taxon>
    </lineage>
</organism>
<dbReference type="NCBIfam" id="TIGR00154">
    <property type="entry name" value="ispE"/>
    <property type="match status" value="1"/>
</dbReference>
<evidence type="ECO:0000259" key="11">
    <source>
        <dbReference type="Pfam" id="PF08544"/>
    </source>
</evidence>
<evidence type="ECO:0000256" key="6">
    <source>
        <dbReference type="ARBA" id="ARBA00022777"/>
    </source>
</evidence>
<dbReference type="SUPFAM" id="SSF55060">
    <property type="entry name" value="GHMP Kinase, C-terminal domain"/>
    <property type="match status" value="1"/>
</dbReference>
<dbReference type="InterPro" id="IPR004424">
    <property type="entry name" value="IspE"/>
</dbReference>
<dbReference type="InterPro" id="IPR036554">
    <property type="entry name" value="GHMP_kinase_C_sf"/>
</dbReference>
<evidence type="ECO:0000313" key="13">
    <source>
        <dbReference type="Proteomes" id="UP000269352"/>
    </source>
</evidence>
<dbReference type="EMBL" id="BGZN01000006">
    <property type="protein sequence ID" value="GBR73103.1"/>
    <property type="molecule type" value="Genomic_DNA"/>
</dbReference>
<comment type="catalytic activity">
    <reaction evidence="9">
        <text>4-CDP-2-C-methyl-D-erythritol + ATP = 4-CDP-2-C-methyl-D-erythritol 2-phosphate + ADP + H(+)</text>
        <dbReference type="Rhea" id="RHEA:18437"/>
        <dbReference type="ChEBI" id="CHEBI:15378"/>
        <dbReference type="ChEBI" id="CHEBI:30616"/>
        <dbReference type="ChEBI" id="CHEBI:57823"/>
        <dbReference type="ChEBI" id="CHEBI:57919"/>
        <dbReference type="ChEBI" id="CHEBI:456216"/>
        <dbReference type="EC" id="2.7.1.148"/>
    </reaction>
</comment>
<dbReference type="PANTHER" id="PTHR43527:SF2">
    <property type="entry name" value="4-DIPHOSPHOCYTIDYL-2-C-METHYL-D-ERYTHRITOL KINASE, CHLOROPLASTIC"/>
    <property type="match status" value="1"/>
</dbReference>
<sequence length="284" mass="30858">MTLRISSAAKINLVLSVLGKRRDDYHELRTILQSVSLYDTLEFARAERLEIDAPAGITEQPEQNLVYRAAEIFLQKYAPAQGVKITLTKKIPLAAGLAGGSADCAGALLGLNKFLAVNLPLAELDKIANQLGSDIAYCLRGGAYLALGRGEMLRKIPELPRLYGLILKPPFALSTAEVYRAYRPAGVKIFADDAYIEGKISPENLPTHNALWPAAGALQPELPAYRQILKATNPIACSMSGSGAALFAFYNDKITRDKAAVSLYGRYEIYPIETINSAQTISEN</sequence>
<comment type="function">
    <text evidence="9">Catalyzes the phosphorylation of the position 2 hydroxy group of 4-diphosphocytidyl-2C-methyl-D-erythritol.</text>
</comment>
<evidence type="ECO:0000256" key="1">
    <source>
        <dbReference type="ARBA" id="ARBA00009684"/>
    </source>
</evidence>
<name>A0A388TA30_TERA1</name>
<protein>
    <recommendedName>
        <fullName evidence="3 9">4-diphosphocytidyl-2-C-methyl-D-erythritol kinase</fullName>
        <shortName evidence="9">CMK</shortName>
        <ecNumber evidence="2 9">2.7.1.148</ecNumber>
    </recommendedName>
    <alternativeName>
        <fullName evidence="8 9">4-(cytidine-5'-diphospho)-2-C-methyl-D-erythritol kinase</fullName>
    </alternativeName>
</protein>
<dbReference type="InterPro" id="IPR006204">
    <property type="entry name" value="GHMP_kinase_N_dom"/>
</dbReference>
<feature type="active site" evidence="9">
    <location>
        <position position="10"/>
    </location>
</feature>
<dbReference type="PIRSF" id="PIRSF010376">
    <property type="entry name" value="IspE"/>
    <property type="match status" value="1"/>
</dbReference>
<keyword evidence="6 9" id="KW-0418">Kinase</keyword>
<dbReference type="InterPro" id="IPR014721">
    <property type="entry name" value="Ribsml_uS5_D2-typ_fold_subgr"/>
</dbReference>
<dbReference type="GO" id="GO:0050515">
    <property type="term" value="F:4-(cytidine 5'-diphospho)-2-C-methyl-D-erythritol kinase activity"/>
    <property type="evidence" value="ECO:0007669"/>
    <property type="project" value="UniProtKB-UniRule"/>
</dbReference>
<keyword evidence="7 9" id="KW-0067">ATP-binding</keyword>
<dbReference type="Proteomes" id="UP000269352">
    <property type="component" value="Unassembled WGS sequence"/>
</dbReference>
<dbReference type="InterPro" id="IPR020568">
    <property type="entry name" value="Ribosomal_Su5_D2-typ_SF"/>
</dbReference>
<keyword evidence="9" id="KW-0414">Isoprene biosynthesis</keyword>
<evidence type="ECO:0000256" key="8">
    <source>
        <dbReference type="ARBA" id="ARBA00032554"/>
    </source>
</evidence>
<feature type="active site" evidence="9">
    <location>
        <position position="134"/>
    </location>
</feature>
<dbReference type="Pfam" id="PF00288">
    <property type="entry name" value="GHMP_kinases_N"/>
    <property type="match status" value="1"/>
</dbReference>